<name>C5D027_VARPS</name>
<accession>C5D027</accession>
<dbReference type="HOGENOM" id="CLU_3259423_0_0_4"/>
<evidence type="ECO:0000313" key="1">
    <source>
        <dbReference type="EMBL" id="ACS22371.1"/>
    </source>
</evidence>
<protein>
    <submittedName>
        <fullName evidence="1">Uncharacterized protein</fullName>
    </submittedName>
</protein>
<dbReference type="KEGG" id="vap:Vapar_5782"/>
<reference evidence="1" key="1">
    <citation type="submission" date="2009-06" db="EMBL/GenBank/DDBJ databases">
        <title>Complete sequence of chromosome 2 of Variovorax paradoxus S110.</title>
        <authorList>
            <consortium name="US DOE Joint Genome Institute"/>
            <person name="Lucas S."/>
            <person name="Copeland A."/>
            <person name="Lapidus A."/>
            <person name="Glavina del Rio T."/>
            <person name="Tice H."/>
            <person name="Bruce D."/>
            <person name="Goodwin L."/>
            <person name="Pitluck S."/>
            <person name="Chertkov O."/>
            <person name="Brettin T."/>
            <person name="Detter J.C."/>
            <person name="Han C."/>
            <person name="Larimer F."/>
            <person name="Land M."/>
            <person name="Hauser L."/>
            <person name="Kyrpides N."/>
            <person name="Ovchinnikova G."/>
            <person name="Orwin P."/>
            <person name="Leadbetter J.R."/>
            <person name="Spain J.C."/>
            <person name="Han J.I."/>
        </authorList>
    </citation>
    <scope>NUCLEOTIDE SEQUENCE</scope>
    <source>
        <strain evidence="1">S110</strain>
    </source>
</reference>
<gene>
    <name evidence="1" type="ordered locus">Vapar_5782</name>
</gene>
<organism evidence="1">
    <name type="scientific">Variovorax paradoxus (strain S110)</name>
    <dbReference type="NCBI Taxonomy" id="543728"/>
    <lineage>
        <taxon>Bacteria</taxon>
        <taxon>Pseudomonadati</taxon>
        <taxon>Pseudomonadota</taxon>
        <taxon>Betaproteobacteria</taxon>
        <taxon>Burkholderiales</taxon>
        <taxon>Comamonadaceae</taxon>
        <taxon>Variovorax</taxon>
    </lineage>
</organism>
<proteinExistence type="predicted"/>
<dbReference type="EMBL" id="CP001636">
    <property type="protein sequence ID" value="ACS22371.1"/>
    <property type="molecule type" value="Genomic_DNA"/>
</dbReference>
<sequence length="42" mass="4318">MAVGVTASLGNYFVSSTGGDVFQILEEALAASAEEKQDAVLQ</sequence>
<dbReference type="AlphaFoldDB" id="C5D027"/>